<organism evidence="2 3">
    <name type="scientific">Amanita muscaria (strain Koide BX008)</name>
    <dbReference type="NCBI Taxonomy" id="946122"/>
    <lineage>
        <taxon>Eukaryota</taxon>
        <taxon>Fungi</taxon>
        <taxon>Dikarya</taxon>
        <taxon>Basidiomycota</taxon>
        <taxon>Agaricomycotina</taxon>
        <taxon>Agaricomycetes</taxon>
        <taxon>Agaricomycetidae</taxon>
        <taxon>Agaricales</taxon>
        <taxon>Pluteineae</taxon>
        <taxon>Amanitaceae</taxon>
        <taxon>Amanita</taxon>
    </lineage>
</organism>
<dbReference type="InParanoid" id="A0A0C2WTL5"/>
<dbReference type="AlphaFoldDB" id="A0A0C2WTL5"/>
<feature type="compositionally biased region" description="Basic residues" evidence="1">
    <location>
        <begin position="90"/>
        <end position="105"/>
    </location>
</feature>
<evidence type="ECO:0000313" key="3">
    <source>
        <dbReference type="Proteomes" id="UP000054549"/>
    </source>
</evidence>
<dbReference type="HOGENOM" id="CLU_1981099_0_0_1"/>
<accession>A0A0C2WTL5</accession>
<protein>
    <submittedName>
        <fullName evidence="2">Uncharacterized protein</fullName>
    </submittedName>
</protein>
<feature type="compositionally biased region" description="Low complexity" evidence="1">
    <location>
        <begin position="74"/>
        <end position="89"/>
    </location>
</feature>
<dbReference type="Proteomes" id="UP000054549">
    <property type="component" value="Unassembled WGS sequence"/>
</dbReference>
<sequence>MLSVFSQGPVRVYDTRNGNAIKYIHWPSPILCYLCSSDPHLLTTRKDYKRISCTSSLLDTWYFEDSGCDFATMSSSRRSSLSPLSPTQHHPQHRPRPPKTRKISRPKQHTIVTVVVIQATRNLAIV</sequence>
<reference evidence="2 3" key="1">
    <citation type="submission" date="2014-04" db="EMBL/GenBank/DDBJ databases">
        <title>Evolutionary Origins and Diversification of the Mycorrhizal Mutualists.</title>
        <authorList>
            <consortium name="DOE Joint Genome Institute"/>
            <consortium name="Mycorrhizal Genomics Consortium"/>
            <person name="Kohler A."/>
            <person name="Kuo A."/>
            <person name="Nagy L.G."/>
            <person name="Floudas D."/>
            <person name="Copeland A."/>
            <person name="Barry K.W."/>
            <person name="Cichocki N."/>
            <person name="Veneault-Fourrey C."/>
            <person name="LaButti K."/>
            <person name="Lindquist E.A."/>
            <person name="Lipzen A."/>
            <person name="Lundell T."/>
            <person name="Morin E."/>
            <person name="Murat C."/>
            <person name="Riley R."/>
            <person name="Ohm R."/>
            <person name="Sun H."/>
            <person name="Tunlid A."/>
            <person name="Henrissat B."/>
            <person name="Grigoriev I.V."/>
            <person name="Hibbett D.S."/>
            <person name="Martin F."/>
        </authorList>
    </citation>
    <scope>NUCLEOTIDE SEQUENCE [LARGE SCALE GENOMIC DNA]</scope>
    <source>
        <strain evidence="2 3">Koide BX008</strain>
    </source>
</reference>
<keyword evidence="3" id="KW-1185">Reference proteome</keyword>
<feature type="region of interest" description="Disordered" evidence="1">
    <location>
        <begin position="73"/>
        <end position="105"/>
    </location>
</feature>
<gene>
    <name evidence="2" type="ORF">M378DRAFT_168490</name>
</gene>
<dbReference type="EMBL" id="KN818304">
    <property type="protein sequence ID" value="KIL60091.1"/>
    <property type="molecule type" value="Genomic_DNA"/>
</dbReference>
<evidence type="ECO:0000313" key="2">
    <source>
        <dbReference type="EMBL" id="KIL60091.1"/>
    </source>
</evidence>
<evidence type="ECO:0000256" key="1">
    <source>
        <dbReference type="SAM" id="MobiDB-lite"/>
    </source>
</evidence>
<proteinExistence type="predicted"/>
<name>A0A0C2WTL5_AMAMK</name>